<evidence type="ECO:0000256" key="1">
    <source>
        <dbReference type="ARBA" id="ARBA00006432"/>
    </source>
</evidence>
<dbReference type="EMBL" id="JACPSX010000006">
    <property type="protein sequence ID" value="MBI3013531.1"/>
    <property type="molecule type" value="Genomic_DNA"/>
</dbReference>
<feature type="domain" description="AMP-binding enzyme C-terminal" evidence="4">
    <location>
        <begin position="451"/>
        <end position="529"/>
    </location>
</feature>
<sequence length="550" mass="61866">MEWYNETITGAVAKVVEQNPNAEAAVRDDQRVTYEELVNRASRIASGMKQLGITSGEHIAILHPNDIVVQVLHYASNCLGTVCVPINAMLSPRELSHILAHADVKLLFVGGMYKDKPLAEVVLEAIPELRQARGPNLDFSGHPKLKWVVRTEPGDLFHRAFLRLNELEQTGAKNPLPFVNQEAKPESISHLLYTSGSTAFPKGVLLTHRGILGAAFYWGEALGLTSADRCLTLLPYYHTAGLIVQWLDVHLRGGCVHILKRYHPIDFKEVMETVQRERITVMGAFDPLLKRILEHPERSQYDHSSWQKTSSFAGVSYDIRVKAGLSRVVCLYSLTEASNPVTLMMPEEKRYEIRRNSVGRPLPGVEVKIVAPDTEKELPPGVSGEIRFRGWNRMVGYYKPGPEETPDNVFDQEGFFKTGDRGYLDNEGYLYLQGRYKEMIKSGGENIFPLEVENFLCNEVPGIVLAQVVGVSDDRWGEVVTAFVEVAPGMVYTPPDIINICKEKMASFKVPKHVFFMESEDWPMTSTAKVRKDELQRKALRILACQEDKT</sequence>
<dbReference type="Proteomes" id="UP000741360">
    <property type="component" value="Unassembled WGS sequence"/>
</dbReference>
<comment type="caution">
    <text evidence="5">The sequence shown here is derived from an EMBL/GenBank/DDBJ whole genome shotgun (WGS) entry which is preliminary data.</text>
</comment>
<dbReference type="GO" id="GO:0006631">
    <property type="term" value="P:fatty acid metabolic process"/>
    <property type="evidence" value="ECO:0007669"/>
    <property type="project" value="TreeGrafter"/>
</dbReference>
<dbReference type="PANTHER" id="PTHR43201">
    <property type="entry name" value="ACYL-COA SYNTHETASE"/>
    <property type="match status" value="1"/>
</dbReference>
<evidence type="ECO:0000259" key="3">
    <source>
        <dbReference type="Pfam" id="PF00501"/>
    </source>
</evidence>
<keyword evidence="2 5" id="KW-0436">Ligase</keyword>
<evidence type="ECO:0000259" key="4">
    <source>
        <dbReference type="Pfam" id="PF13193"/>
    </source>
</evidence>
<organism evidence="5 6">
    <name type="scientific">Tectimicrobiota bacterium</name>
    <dbReference type="NCBI Taxonomy" id="2528274"/>
    <lineage>
        <taxon>Bacteria</taxon>
        <taxon>Pseudomonadati</taxon>
        <taxon>Nitrospinota/Tectimicrobiota group</taxon>
        <taxon>Candidatus Tectimicrobiota</taxon>
    </lineage>
</organism>
<feature type="domain" description="AMP-dependent synthetase/ligase" evidence="3">
    <location>
        <begin position="14"/>
        <end position="398"/>
    </location>
</feature>
<name>A0A932GM59_UNCTE</name>
<dbReference type="Pfam" id="PF00501">
    <property type="entry name" value="AMP-binding"/>
    <property type="match status" value="1"/>
</dbReference>
<dbReference type="Gene3D" id="3.30.300.30">
    <property type="match status" value="1"/>
</dbReference>
<dbReference type="InterPro" id="IPR025110">
    <property type="entry name" value="AMP-bd_C"/>
</dbReference>
<comment type="similarity">
    <text evidence="1">Belongs to the ATP-dependent AMP-binding enzyme family.</text>
</comment>
<evidence type="ECO:0000313" key="5">
    <source>
        <dbReference type="EMBL" id="MBI3013531.1"/>
    </source>
</evidence>
<dbReference type="InterPro" id="IPR000873">
    <property type="entry name" value="AMP-dep_synth/lig_dom"/>
</dbReference>
<dbReference type="Gene3D" id="3.40.50.12780">
    <property type="entry name" value="N-terminal domain of ligase-like"/>
    <property type="match status" value="1"/>
</dbReference>
<protein>
    <submittedName>
        <fullName evidence="5">Acyl--CoA ligase</fullName>
    </submittedName>
</protein>
<proteinExistence type="inferred from homology"/>
<accession>A0A932GM59</accession>
<dbReference type="SUPFAM" id="SSF56801">
    <property type="entry name" value="Acetyl-CoA synthetase-like"/>
    <property type="match status" value="1"/>
</dbReference>
<evidence type="ECO:0000256" key="2">
    <source>
        <dbReference type="ARBA" id="ARBA00022598"/>
    </source>
</evidence>
<dbReference type="GO" id="GO:0031956">
    <property type="term" value="F:medium-chain fatty acid-CoA ligase activity"/>
    <property type="evidence" value="ECO:0007669"/>
    <property type="project" value="TreeGrafter"/>
</dbReference>
<gene>
    <name evidence="5" type="ORF">HYY65_00370</name>
</gene>
<dbReference type="InterPro" id="IPR045851">
    <property type="entry name" value="AMP-bd_C_sf"/>
</dbReference>
<dbReference type="InterPro" id="IPR042099">
    <property type="entry name" value="ANL_N_sf"/>
</dbReference>
<reference evidence="5" key="1">
    <citation type="submission" date="2020-07" db="EMBL/GenBank/DDBJ databases">
        <title>Huge and variable diversity of episymbiotic CPR bacteria and DPANN archaea in groundwater ecosystems.</title>
        <authorList>
            <person name="He C.Y."/>
            <person name="Keren R."/>
            <person name="Whittaker M."/>
            <person name="Farag I.F."/>
            <person name="Doudna J."/>
            <person name="Cate J.H.D."/>
            <person name="Banfield J.F."/>
        </authorList>
    </citation>
    <scope>NUCLEOTIDE SEQUENCE</scope>
    <source>
        <strain evidence="5">NC_groundwater_717_Ag_S-0.2um_59_8</strain>
    </source>
</reference>
<evidence type="ECO:0000313" key="6">
    <source>
        <dbReference type="Proteomes" id="UP000741360"/>
    </source>
</evidence>
<dbReference type="PANTHER" id="PTHR43201:SF5">
    <property type="entry name" value="MEDIUM-CHAIN ACYL-COA LIGASE ACSF2, MITOCHONDRIAL"/>
    <property type="match status" value="1"/>
</dbReference>
<dbReference type="Pfam" id="PF13193">
    <property type="entry name" value="AMP-binding_C"/>
    <property type="match status" value="1"/>
</dbReference>
<dbReference type="AlphaFoldDB" id="A0A932GM59"/>